<sequence length="224" mass="24667">MDQEGSHGLASTEAPDQAITEASRKQPEAPKPDIQEALANIDTTMGKMADLFEILIAEKANKPLQGERPTGKKRTAAEREDDTAGGDESESETSSFRSRGKRQRREQSPDAISIHAGESEDELAQLLGSSEKERENEPDTEAEHLLNDLAKDLSDDESTGPNISQKLADIALKRWGKQLNPEKLKSILEKYTRPENCPGMTCKSQPGNMAVVGFEEQENRYSTV</sequence>
<protein>
    <submittedName>
        <fullName evidence="2">Uncharacterized protein</fullName>
    </submittedName>
</protein>
<accession>A0A6S7JXY2</accession>
<gene>
    <name evidence="2" type="ORF">PACLA_8A036989</name>
</gene>
<name>A0A6S7JXY2_PARCT</name>
<feature type="compositionally biased region" description="Acidic residues" evidence="1">
    <location>
        <begin position="79"/>
        <end position="91"/>
    </location>
</feature>
<dbReference type="EMBL" id="CACRXK020023498">
    <property type="protein sequence ID" value="CAB4037816.1"/>
    <property type="molecule type" value="Genomic_DNA"/>
</dbReference>
<proteinExistence type="predicted"/>
<reference evidence="2" key="1">
    <citation type="submission" date="2020-04" db="EMBL/GenBank/DDBJ databases">
        <authorList>
            <person name="Alioto T."/>
            <person name="Alioto T."/>
            <person name="Gomez Garrido J."/>
        </authorList>
    </citation>
    <scope>NUCLEOTIDE SEQUENCE</scope>
    <source>
        <strain evidence="2">A484AB</strain>
    </source>
</reference>
<comment type="caution">
    <text evidence="2">The sequence shown here is derived from an EMBL/GenBank/DDBJ whole genome shotgun (WGS) entry which is preliminary data.</text>
</comment>
<feature type="compositionally biased region" description="Basic and acidic residues" evidence="1">
    <location>
        <begin position="130"/>
        <end position="153"/>
    </location>
</feature>
<evidence type="ECO:0000256" key="1">
    <source>
        <dbReference type="SAM" id="MobiDB-lite"/>
    </source>
</evidence>
<feature type="region of interest" description="Disordered" evidence="1">
    <location>
        <begin position="58"/>
        <end position="162"/>
    </location>
</feature>
<feature type="compositionally biased region" description="Basic and acidic residues" evidence="1">
    <location>
        <begin position="22"/>
        <end position="34"/>
    </location>
</feature>
<dbReference type="OrthoDB" id="7701249at2759"/>
<dbReference type="PANTHER" id="PTHR34239">
    <property type="entry name" value="APPLE DOMAIN-CONTAINING PROTEIN"/>
    <property type="match status" value="1"/>
</dbReference>
<dbReference type="Proteomes" id="UP001152795">
    <property type="component" value="Unassembled WGS sequence"/>
</dbReference>
<evidence type="ECO:0000313" key="3">
    <source>
        <dbReference type="Proteomes" id="UP001152795"/>
    </source>
</evidence>
<organism evidence="2 3">
    <name type="scientific">Paramuricea clavata</name>
    <name type="common">Red gorgonian</name>
    <name type="synonym">Violescent sea-whip</name>
    <dbReference type="NCBI Taxonomy" id="317549"/>
    <lineage>
        <taxon>Eukaryota</taxon>
        <taxon>Metazoa</taxon>
        <taxon>Cnidaria</taxon>
        <taxon>Anthozoa</taxon>
        <taxon>Octocorallia</taxon>
        <taxon>Malacalcyonacea</taxon>
        <taxon>Plexauridae</taxon>
        <taxon>Paramuricea</taxon>
    </lineage>
</organism>
<dbReference type="AlphaFoldDB" id="A0A6S7JXY2"/>
<evidence type="ECO:0000313" key="2">
    <source>
        <dbReference type="EMBL" id="CAB4037816.1"/>
    </source>
</evidence>
<dbReference type="PANTHER" id="PTHR34239:SF2">
    <property type="entry name" value="TRANSPOSABLE ELEMENT P TRANSPOSASE_THAP9 CONSERVED DOMAIN-CONTAINING PROTEIN"/>
    <property type="match status" value="1"/>
</dbReference>
<feature type="region of interest" description="Disordered" evidence="1">
    <location>
        <begin position="1"/>
        <end position="41"/>
    </location>
</feature>
<keyword evidence="3" id="KW-1185">Reference proteome</keyword>